<evidence type="ECO:0000313" key="3">
    <source>
        <dbReference type="Proteomes" id="UP001168620"/>
    </source>
</evidence>
<organism evidence="2 3">
    <name type="scientific">Nocardioides oceani</name>
    <dbReference type="NCBI Taxonomy" id="3058369"/>
    <lineage>
        <taxon>Bacteria</taxon>
        <taxon>Bacillati</taxon>
        <taxon>Actinomycetota</taxon>
        <taxon>Actinomycetes</taxon>
        <taxon>Propionibacteriales</taxon>
        <taxon>Nocardioidaceae</taxon>
        <taxon>Nocardioides</taxon>
    </lineage>
</organism>
<name>A0ABT8FG31_9ACTN</name>
<keyword evidence="3" id="KW-1185">Reference proteome</keyword>
<comment type="caution">
    <text evidence="2">The sequence shown here is derived from an EMBL/GenBank/DDBJ whole genome shotgun (WGS) entry which is preliminary data.</text>
</comment>
<proteinExistence type="predicted"/>
<protein>
    <submittedName>
        <fullName evidence="2">Uncharacterized protein</fullName>
    </submittedName>
</protein>
<dbReference type="Proteomes" id="UP001168620">
    <property type="component" value="Unassembled WGS sequence"/>
</dbReference>
<feature type="chain" id="PRO_5046116221" evidence="1">
    <location>
        <begin position="35"/>
        <end position="202"/>
    </location>
</feature>
<evidence type="ECO:0000313" key="2">
    <source>
        <dbReference type="EMBL" id="MDN4173644.1"/>
    </source>
</evidence>
<sequence length="202" mass="20885">MRTPTPRTGKIVAAAATPLAVLAAAGLVWQSSYAAFTGTTRNSGNEWSTGAVALTDDDNGSARFQVAGMVPMQTDTKCIKATANASVPGTVRGYAVNPVVSAQGLENHVKVEVASGDGGGFGSCDGFVPVDTVIPAGTSLKQLATFDEYADAVGGWDVPAGTSSRTYRITWTFDTSALSQAEVDQLQGAKTGIDFQWELQSS</sequence>
<dbReference type="RefSeq" id="WP_300952763.1">
    <property type="nucleotide sequence ID" value="NZ_JAUHJQ010000004.1"/>
</dbReference>
<dbReference type="EMBL" id="JAUHJQ010000004">
    <property type="protein sequence ID" value="MDN4173644.1"/>
    <property type="molecule type" value="Genomic_DNA"/>
</dbReference>
<accession>A0ABT8FG31</accession>
<reference evidence="2" key="1">
    <citation type="submission" date="2023-06" db="EMBL/GenBank/DDBJ databases">
        <title>Draft genome sequence of Nocardioides sp. SOB77.</title>
        <authorList>
            <person name="Zhang G."/>
        </authorList>
    </citation>
    <scope>NUCLEOTIDE SEQUENCE</scope>
    <source>
        <strain evidence="2">SOB77</strain>
    </source>
</reference>
<evidence type="ECO:0000256" key="1">
    <source>
        <dbReference type="SAM" id="SignalP"/>
    </source>
</evidence>
<keyword evidence="1" id="KW-0732">Signal</keyword>
<feature type="signal peptide" evidence="1">
    <location>
        <begin position="1"/>
        <end position="34"/>
    </location>
</feature>
<gene>
    <name evidence="2" type="ORF">QWY28_11855</name>
</gene>